<gene>
    <name evidence="1" type="ORF">PsB1_0528</name>
</gene>
<reference evidence="1" key="2">
    <citation type="journal article" date="2023" name="ISME Commun">
        <title>Characterization of a bloom-associated alphaproteobacterial lineage, 'Candidatus Phycosocius': insights into freshwater algal-bacterial interactions.</title>
        <authorList>
            <person name="Tanabe Y."/>
            <person name="Yamaguchi H."/>
            <person name="Yoshida M."/>
            <person name="Kai A."/>
            <person name="Okazaki Y."/>
        </authorList>
    </citation>
    <scope>NUCLEOTIDE SEQUENCE</scope>
    <source>
        <strain evidence="1">BOTRYCO-1</strain>
    </source>
</reference>
<evidence type="ECO:0000313" key="2">
    <source>
        <dbReference type="Proteomes" id="UP001161064"/>
    </source>
</evidence>
<protein>
    <submittedName>
        <fullName evidence="1">Uncharacterized protein</fullName>
    </submittedName>
</protein>
<accession>A0ABQ4PTS1</accession>
<sequence>MLELDFFLLFTLAEATAGSLAGSLETFLAREAQPPNPIIIISMAVSVGATTRISMLQASPPSALDGYKLVYSMKDVMR</sequence>
<evidence type="ECO:0000313" key="1">
    <source>
        <dbReference type="EMBL" id="GIU66374.1"/>
    </source>
</evidence>
<name>A0ABQ4PTS1_9PROT</name>
<organism evidence="1 2">
    <name type="scientific">Candidatus Phycosocius spiralis</name>
    <dbReference type="NCBI Taxonomy" id="2815099"/>
    <lineage>
        <taxon>Bacteria</taxon>
        <taxon>Pseudomonadati</taxon>
        <taxon>Pseudomonadota</taxon>
        <taxon>Alphaproteobacteria</taxon>
        <taxon>Caulobacterales</taxon>
        <taxon>Caulobacterales incertae sedis</taxon>
        <taxon>Candidatus Phycosocius</taxon>
    </lineage>
</organism>
<dbReference type="EMBL" id="BPFZ01000002">
    <property type="protein sequence ID" value="GIU66374.1"/>
    <property type="molecule type" value="Genomic_DNA"/>
</dbReference>
<keyword evidence="2" id="KW-1185">Reference proteome</keyword>
<proteinExistence type="predicted"/>
<dbReference type="Proteomes" id="UP001161064">
    <property type="component" value="Unassembled WGS sequence"/>
</dbReference>
<comment type="caution">
    <text evidence="1">The sequence shown here is derived from an EMBL/GenBank/DDBJ whole genome shotgun (WGS) entry which is preliminary data.</text>
</comment>
<reference evidence="1" key="1">
    <citation type="submission" date="2021-05" db="EMBL/GenBank/DDBJ databases">
        <authorList>
            <person name="Tanabe Y."/>
        </authorList>
    </citation>
    <scope>NUCLEOTIDE SEQUENCE</scope>
    <source>
        <strain evidence="1">BOTRYCO-1</strain>
    </source>
</reference>